<dbReference type="InterPro" id="IPR001810">
    <property type="entry name" value="F-box_dom"/>
</dbReference>
<dbReference type="PANTHER" id="PTHR35546">
    <property type="entry name" value="F-BOX PROTEIN INTERACTION DOMAIN PROTEIN-RELATED"/>
    <property type="match status" value="1"/>
</dbReference>
<dbReference type="AlphaFoldDB" id="A0A5C7H516"/>
<dbReference type="NCBIfam" id="TIGR01566">
    <property type="entry name" value="ZF_HD_prot_N"/>
    <property type="match status" value="1"/>
</dbReference>
<evidence type="ECO:0000259" key="1">
    <source>
        <dbReference type="PROSITE" id="PS51523"/>
    </source>
</evidence>
<sequence>MMKRRQVVVESSTTSSSMVRRVRYRECQKNHATNIGGYAVDGCRGFKASGEQGTTSPLTCAACGCHRNFHRREVETEEMDNFGFVNRDMAINVLSRLPTKLLLGLICVCKGWHQLLCDRDFTKVQSQKREQISGFFFQQRFQWCPYDIRTIAYIPAEFIGLNQTVFSFLPEDVVVLASCNGLVCCRSCVPCNDPAIYVCNPVNREWIKLNWSGPDRDSHIALAFDPCRNAMERSINFKLVQLRHSEATLDNLYFSFEIYSSDTGVWRMSKEICKCNDKLYKNKGIFIGGVLHWLTDGDNILTFNLENELAWLISVPLSSIHFDSITGSCIGESDGQLYYVIVSEEGLHVWLLQDPFESKWTLKHAKTLEAMEAEHPSFLYNLRERVTHRPSLDSDPWMDPLAFKDSYLLMKVCDKIYIYHVETTQMKQACTLSELGGISASSPIVLPYSLSMIPVKQALEQI</sequence>
<accession>A0A5C7H516</accession>
<evidence type="ECO:0000313" key="2">
    <source>
        <dbReference type="EMBL" id="TXG51755.1"/>
    </source>
</evidence>
<dbReference type="InterPro" id="IPR006456">
    <property type="entry name" value="ZF_HD_homeobox_Cys/His_dimer"/>
</dbReference>
<evidence type="ECO:0000313" key="3">
    <source>
        <dbReference type="Proteomes" id="UP000323000"/>
    </source>
</evidence>
<feature type="domain" description="ZF-HD dimerization-type" evidence="1">
    <location>
        <begin position="24"/>
        <end position="73"/>
    </location>
</feature>
<dbReference type="InterPro" id="IPR036047">
    <property type="entry name" value="F-box-like_dom_sf"/>
</dbReference>
<dbReference type="EMBL" id="VAHF01000011">
    <property type="protein sequence ID" value="TXG51755.1"/>
    <property type="molecule type" value="Genomic_DNA"/>
</dbReference>
<comment type="caution">
    <text evidence="2">The sequence shown here is derived from an EMBL/GenBank/DDBJ whole genome shotgun (WGS) entry which is preliminary data.</text>
</comment>
<dbReference type="InterPro" id="IPR056592">
    <property type="entry name" value="Beta-prop_At3g26010-like"/>
</dbReference>
<dbReference type="NCBIfam" id="TIGR01640">
    <property type="entry name" value="F_box_assoc_1"/>
    <property type="match status" value="1"/>
</dbReference>
<dbReference type="SUPFAM" id="SSF81383">
    <property type="entry name" value="F-box domain"/>
    <property type="match status" value="1"/>
</dbReference>
<protein>
    <recommendedName>
        <fullName evidence="1">ZF-HD dimerization-type domain-containing protein</fullName>
    </recommendedName>
</protein>
<reference evidence="3" key="1">
    <citation type="journal article" date="2019" name="Gigascience">
        <title>De novo genome assembly of the endangered Acer yangbiense, a plant species with extremely small populations endemic to Yunnan Province, China.</title>
        <authorList>
            <person name="Yang J."/>
            <person name="Wariss H.M."/>
            <person name="Tao L."/>
            <person name="Zhang R."/>
            <person name="Yun Q."/>
            <person name="Hollingsworth P."/>
            <person name="Dao Z."/>
            <person name="Luo G."/>
            <person name="Guo H."/>
            <person name="Ma Y."/>
            <person name="Sun W."/>
        </authorList>
    </citation>
    <scope>NUCLEOTIDE SEQUENCE [LARGE SCALE GENOMIC DNA]</scope>
    <source>
        <strain evidence="3">cv. Malutang</strain>
    </source>
</reference>
<proteinExistence type="predicted"/>
<dbReference type="PROSITE" id="PS51523">
    <property type="entry name" value="ZF_HD_DIMER"/>
    <property type="match status" value="1"/>
</dbReference>
<dbReference type="InterPro" id="IPR017451">
    <property type="entry name" value="F-box-assoc_interact_dom"/>
</dbReference>
<name>A0A5C7H516_9ROSI</name>
<keyword evidence="3" id="KW-1185">Reference proteome</keyword>
<dbReference type="Pfam" id="PF24750">
    <property type="entry name" value="b-prop_At3g26010-like"/>
    <property type="match status" value="1"/>
</dbReference>
<gene>
    <name evidence="2" type="ORF">EZV62_024279</name>
</gene>
<dbReference type="PANTHER" id="PTHR35546:SF21">
    <property type="entry name" value="F-BOX DOMAIN-CONTAINING PROTEIN"/>
    <property type="match status" value="1"/>
</dbReference>
<dbReference type="OrthoDB" id="626202at2759"/>
<dbReference type="InterPro" id="IPR055290">
    <property type="entry name" value="At3g26010-like"/>
</dbReference>
<dbReference type="Pfam" id="PF00646">
    <property type="entry name" value="F-box"/>
    <property type="match status" value="1"/>
</dbReference>
<organism evidence="2 3">
    <name type="scientific">Acer yangbiense</name>
    <dbReference type="NCBI Taxonomy" id="1000413"/>
    <lineage>
        <taxon>Eukaryota</taxon>
        <taxon>Viridiplantae</taxon>
        <taxon>Streptophyta</taxon>
        <taxon>Embryophyta</taxon>
        <taxon>Tracheophyta</taxon>
        <taxon>Spermatophyta</taxon>
        <taxon>Magnoliopsida</taxon>
        <taxon>eudicotyledons</taxon>
        <taxon>Gunneridae</taxon>
        <taxon>Pentapetalae</taxon>
        <taxon>rosids</taxon>
        <taxon>malvids</taxon>
        <taxon>Sapindales</taxon>
        <taxon>Sapindaceae</taxon>
        <taxon>Hippocastanoideae</taxon>
        <taxon>Acereae</taxon>
        <taxon>Acer</taxon>
    </lineage>
</organism>
<dbReference type="Proteomes" id="UP000323000">
    <property type="component" value="Chromosome 11"/>
</dbReference>
<dbReference type="Pfam" id="PF04770">
    <property type="entry name" value="ZF-HD_dimer"/>
    <property type="match status" value="1"/>
</dbReference>